<evidence type="ECO:0000256" key="1">
    <source>
        <dbReference type="SAM" id="Phobius"/>
    </source>
</evidence>
<feature type="transmembrane region" description="Helical" evidence="1">
    <location>
        <begin position="85"/>
        <end position="105"/>
    </location>
</feature>
<accession>A0A1M5EXM5</accession>
<keyword evidence="1" id="KW-1133">Transmembrane helix</keyword>
<dbReference type="Proteomes" id="UP000184518">
    <property type="component" value="Unassembled WGS sequence"/>
</dbReference>
<dbReference type="AlphaFoldDB" id="A0A1M5EXM5"/>
<evidence type="ECO:0000313" key="2">
    <source>
        <dbReference type="EMBL" id="SHF84033.1"/>
    </source>
</evidence>
<name>A0A1M5EXM5_9FLAO</name>
<organism evidence="2 3">
    <name type="scientific">Chryseobacterium arachidis</name>
    <dbReference type="NCBI Taxonomy" id="1416778"/>
    <lineage>
        <taxon>Bacteria</taxon>
        <taxon>Pseudomonadati</taxon>
        <taxon>Bacteroidota</taxon>
        <taxon>Flavobacteriia</taxon>
        <taxon>Flavobacteriales</taxon>
        <taxon>Weeksellaceae</taxon>
        <taxon>Chryseobacterium group</taxon>
        <taxon>Chryseobacterium</taxon>
    </lineage>
</organism>
<evidence type="ECO:0000313" key="3">
    <source>
        <dbReference type="Proteomes" id="UP000184518"/>
    </source>
</evidence>
<proteinExistence type="predicted"/>
<sequence>MFHQKTSLFMKIIRPFLLFISILLFGWLFMSNINLINVATTLNEAEISSEVGKVNAFTNIDKLKEFTIEKINYLEVVRERFSENALIRVIVISALVLIQIILYATRGNFSNSKTMDF</sequence>
<gene>
    <name evidence="2" type="ORF">SAMN05443633_10798</name>
</gene>
<reference evidence="3" key="1">
    <citation type="submission" date="2016-11" db="EMBL/GenBank/DDBJ databases">
        <authorList>
            <person name="Varghese N."/>
            <person name="Submissions S."/>
        </authorList>
    </citation>
    <scope>NUCLEOTIDE SEQUENCE [LARGE SCALE GENOMIC DNA]</scope>
    <source>
        <strain evidence="3">DSM 27619</strain>
    </source>
</reference>
<keyword evidence="1" id="KW-0812">Transmembrane</keyword>
<keyword evidence="3" id="KW-1185">Reference proteome</keyword>
<keyword evidence="1" id="KW-0472">Membrane</keyword>
<protein>
    <submittedName>
        <fullName evidence="2">Uncharacterized protein</fullName>
    </submittedName>
</protein>
<dbReference type="EMBL" id="FQUT01000007">
    <property type="protein sequence ID" value="SHF84033.1"/>
    <property type="molecule type" value="Genomic_DNA"/>
</dbReference>
<feature type="transmembrane region" description="Helical" evidence="1">
    <location>
        <begin position="12"/>
        <end position="30"/>
    </location>
</feature>
<dbReference type="STRING" id="1416778.SAMN05443633_10798"/>